<gene>
    <name evidence="1" type="ORF">ACGFZB_11830</name>
</gene>
<protein>
    <recommendedName>
        <fullName evidence="3">Integrase</fullName>
    </recommendedName>
</protein>
<dbReference type="Proteomes" id="UP001604267">
    <property type="component" value="Unassembled WGS sequence"/>
</dbReference>
<keyword evidence="2" id="KW-1185">Reference proteome</keyword>
<proteinExistence type="predicted"/>
<accession>A0ABW7B1T4</accession>
<dbReference type="RefSeq" id="WP_392817383.1">
    <property type="nucleotide sequence ID" value="NZ_JBICYV010000005.1"/>
</dbReference>
<dbReference type="EMBL" id="JBICYV010000005">
    <property type="protein sequence ID" value="MFG3011131.1"/>
    <property type="molecule type" value="Genomic_DNA"/>
</dbReference>
<evidence type="ECO:0008006" key="3">
    <source>
        <dbReference type="Google" id="ProtNLM"/>
    </source>
</evidence>
<sequence>METTYDVKIYKILTYKGARKTTYTVRWVVAGKRWREPFNTVALAEGFRSELIRATGKGEAFVVATGLPVSHRSKSAAMSWYKFAVEYVDARWPQLGGNSRKNIAKTLTATTIALLRAKPTQFRPAAVRTVLREWASTPTDVRTRPETWWPS</sequence>
<organism evidence="1 2">
    <name type="scientific">Streptomyces cinerochromogenes</name>
    <dbReference type="NCBI Taxonomy" id="66422"/>
    <lineage>
        <taxon>Bacteria</taxon>
        <taxon>Bacillati</taxon>
        <taxon>Actinomycetota</taxon>
        <taxon>Actinomycetes</taxon>
        <taxon>Kitasatosporales</taxon>
        <taxon>Streptomycetaceae</taxon>
        <taxon>Streptomyces</taxon>
    </lineage>
</organism>
<evidence type="ECO:0000313" key="1">
    <source>
        <dbReference type="EMBL" id="MFG3011131.1"/>
    </source>
</evidence>
<reference evidence="1 2" key="1">
    <citation type="submission" date="2024-10" db="EMBL/GenBank/DDBJ databases">
        <title>The Natural Products Discovery Center: Release of the First 8490 Sequenced Strains for Exploring Actinobacteria Biosynthetic Diversity.</title>
        <authorList>
            <person name="Kalkreuter E."/>
            <person name="Kautsar S.A."/>
            <person name="Yang D."/>
            <person name="Bader C.D."/>
            <person name="Teijaro C.N."/>
            <person name="Fluegel L."/>
            <person name="Davis C.M."/>
            <person name="Simpson J.R."/>
            <person name="Lauterbach L."/>
            <person name="Steele A.D."/>
            <person name="Gui C."/>
            <person name="Meng S."/>
            <person name="Li G."/>
            <person name="Viehrig K."/>
            <person name="Ye F."/>
            <person name="Su P."/>
            <person name="Kiefer A.F."/>
            <person name="Nichols A."/>
            <person name="Cepeda A.J."/>
            <person name="Yan W."/>
            <person name="Fan B."/>
            <person name="Jiang Y."/>
            <person name="Adhikari A."/>
            <person name="Zheng C.-J."/>
            <person name="Schuster L."/>
            <person name="Cowan T.M."/>
            <person name="Smanski M.J."/>
            <person name="Chevrette M.G."/>
            <person name="De Carvalho L.P.S."/>
            <person name="Shen B."/>
        </authorList>
    </citation>
    <scope>NUCLEOTIDE SEQUENCE [LARGE SCALE GENOMIC DNA]</scope>
    <source>
        <strain evidence="1 2">NPDC048320</strain>
    </source>
</reference>
<comment type="caution">
    <text evidence="1">The sequence shown here is derived from an EMBL/GenBank/DDBJ whole genome shotgun (WGS) entry which is preliminary data.</text>
</comment>
<name>A0ABW7B1T4_9ACTN</name>
<evidence type="ECO:0000313" key="2">
    <source>
        <dbReference type="Proteomes" id="UP001604267"/>
    </source>
</evidence>